<accession>A0ABW0U660</accession>
<feature type="transmembrane region" description="Helical" evidence="1">
    <location>
        <begin position="95"/>
        <end position="113"/>
    </location>
</feature>
<dbReference type="RefSeq" id="WP_270897675.1">
    <property type="nucleotide sequence ID" value="NZ_JBHSPF010000038.1"/>
</dbReference>
<dbReference type="EMBL" id="JBHSPF010000038">
    <property type="protein sequence ID" value="MFC5628888.1"/>
    <property type="molecule type" value="Genomic_DNA"/>
</dbReference>
<feature type="transmembrane region" description="Helical" evidence="1">
    <location>
        <begin position="6"/>
        <end position="22"/>
    </location>
</feature>
<evidence type="ECO:0000313" key="3">
    <source>
        <dbReference type="Proteomes" id="UP001596143"/>
    </source>
</evidence>
<keyword evidence="1" id="KW-0812">Transmembrane</keyword>
<comment type="caution">
    <text evidence="2">The sequence shown here is derived from an EMBL/GenBank/DDBJ whole genome shotgun (WGS) entry which is preliminary data.</text>
</comment>
<reference evidence="3" key="1">
    <citation type="journal article" date="2019" name="Int. J. Syst. Evol. Microbiol.">
        <title>The Global Catalogue of Microorganisms (GCM) 10K type strain sequencing project: providing services to taxonomists for standard genome sequencing and annotation.</title>
        <authorList>
            <consortium name="The Broad Institute Genomics Platform"/>
            <consortium name="The Broad Institute Genome Sequencing Center for Infectious Disease"/>
            <person name="Wu L."/>
            <person name="Ma J."/>
        </authorList>
    </citation>
    <scope>NUCLEOTIDE SEQUENCE [LARGE SCALE GENOMIC DNA]</scope>
    <source>
        <strain evidence="3">CGMCC 1.15790</strain>
    </source>
</reference>
<evidence type="ECO:0000256" key="1">
    <source>
        <dbReference type="SAM" id="Phobius"/>
    </source>
</evidence>
<keyword evidence="1" id="KW-0472">Membrane</keyword>
<feature type="transmembrane region" description="Helical" evidence="1">
    <location>
        <begin position="69"/>
        <end position="88"/>
    </location>
</feature>
<sequence length="115" mass="12864">MGTVSVTGAIVIITGWFALVEFDHFSETERKKILQKIKRSPALIMVISFMPLGILINLIGTAIGLLSMIMIGATLIFLQGIIVSLLFWKRKRWKSILLLAVIVILGSFMYIPLFI</sequence>
<name>A0ABW0U660_9BACI</name>
<organism evidence="2 3">
    <name type="scientific">Aliibacillus thermotolerans</name>
    <dbReference type="NCBI Taxonomy" id="1834418"/>
    <lineage>
        <taxon>Bacteria</taxon>
        <taxon>Bacillati</taxon>
        <taxon>Bacillota</taxon>
        <taxon>Bacilli</taxon>
        <taxon>Bacillales</taxon>
        <taxon>Bacillaceae</taxon>
        <taxon>Aliibacillus</taxon>
    </lineage>
</organism>
<evidence type="ECO:0000313" key="2">
    <source>
        <dbReference type="EMBL" id="MFC5628888.1"/>
    </source>
</evidence>
<keyword evidence="1" id="KW-1133">Transmembrane helix</keyword>
<gene>
    <name evidence="2" type="ORF">ACFPTR_08380</name>
</gene>
<protein>
    <submittedName>
        <fullName evidence="2">Uncharacterized protein</fullName>
    </submittedName>
</protein>
<dbReference type="Proteomes" id="UP001596143">
    <property type="component" value="Unassembled WGS sequence"/>
</dbReference>
<keyword evidence="3" id="KW-1185">Reference proteome</keyword>
<proteinExistence type="predicted"/>
<feature type="transmembrane region" description="Helical" evidence="1">
    <location>
        <begin position="42"/>
        <end position="63"/>
    </location>
</feature>